<dbReference type="Proteomes" id="UP000694397">
    <property type="component" value="Chromosome 3"/>
</dbReference>
<proteinExistence type="predicted"/>
<keyword evidence="2" id="KW-1185">Reference proteome</keyword>
<evidence type="ECO:0000313" key="2">
    <source>
        <dbReference type="Proteomes" id="UP000694397"/>
    </source>
</evidence>
<name>A0A8D0CFI9_SCLFO</name>
<reference evidence="1 2" key="1">
    <citation type="submission" date="2019-04" db="EMBL/GenBank/DDBJ databases">
        <authorList>
            <consortium name="Wellcome Sanger Institute Data Sharing"/>
        </authorList>
    </citation>
    <scope>NUCLEOTIDE SEQUENCE [LARGE SCALE GENOMIC DNA]</scope>
</reference>
<accession>A0A8D0CFI9</accession>
<evidence type="ECO:0000313" key="1">
    <source>
        <dbReference type="Ensembl" id="ENSSFOP00015067209.1"/>
    </source>
</evidence>
<dbReference type="Ensembl" id="ENSSFOT00015068087.1">
    <property type="protein sequence ID" value="ENSSFOP00015067209.1"/>
    <property type="gene ID" value="ENSSFOG00015026535.1"/>
</dbReference>
<protein>
    <submittedName>
        <fullName evidence="1">Uncharacterized protein</fullName>
    </submittedName>
</protein>
<dbReference type="AlphaFoldDB" id="A0A8D0CFI9"/>
<organism evidence="1 2">
    <name type="scientific">Scleropages formosus</name>
    <name type="common">Asian bonytongue</name>
    <name type="synonym">Osteoglossum formosum</name>
    <dbReference type="NCBI Taxonomy" id="113540"/>
    <lineage>
        <taxon>Eukaryota</taxon>
        <taxon>Metazoa</taxon>
        <taxon>Chordata</taxon>
        <taxon>Craniata</taxon>
        <taxon>Vertebrata</taxon>
        <taxon>Euteleostomi</taxon>
        <taxon>Actinopterygii</taxon>
        <taxon>Neopterygii</taxon>
        <taxon>Teleostei</taxon>
        <taxon>Osteoglossocephala</taxon>
        <taxon>Osteoglossomorpha</taxon>
        <taxon>Osteoglossiformes</taxon>
        <taxon>Osteoglossidae</taxon>
        <taxon>Scleropages</taxon>
    </lineage>
</organism>
<reference evidence="1" key="2">
    <citation type="submission" date="2025-08" db="UniProtKB">
        <authorList>
            <consortium name="Ensembl"/>
        </authorList>
    </citation>
    <scope>IDENTIFICATION</scope>
</reference>
<reference evidence="1" key="3">
    <citation type="submission" date="2025-09" db="UniProtKB">
        <authorList>
            <consortium name="Ensembl"/>
        </authorList>
    </citation>
    <scope>IDENTIFICATION</scope>
</reference>
<sequence>MCLLNSLSFQITRMTFLIACLKSGLIAIHHITLERPCGIDFKSILVKIMEVKQNLMSFSWRFQGQVRVLLYCVSGGIIGGVEVVVKDAVARRAVIGHARGSAPGAEVPVTGGLPLRWVPGWSGWDLWKLATRTGSRTSCVGTQHCSSGT</sequence>